<feature type="region of interest" description="Disordered" evidence="1">
    <location>
        <begin position="1"/>
        <end position="66"/>
    </location>
</feature>
<evidence type="ECO:0000256" key="1">
    <source>
        <dbReference type="SAM" id="MobiDB-lite"/>
    </source>
</evidence>
<feature type="compositionally biased region" description="Basic and acidic residues" evidence="1">
    <location>
        <begin position="32"/>
        <end position="44"/>
    </location>
</feature>
<name>A0A4Q9Q4X7_9APHY</name>
<dbReference type="Proteomes" id="UP000292082">
    <property type="component" value="Unassembled WGS sequence"/>
</dbReference>
<reference evidence="2 3" key="1">
    <citation type="submission" date="2019-01" db="EMBL/GenBank/DDBJ databases">
        <title>Draft genome sequences of three monokaryotic isolates of the white-rot basidiomycete fungus Dichomitus squalens.</title>
        <authorList>
            <consortium name="DOE Joint Genome Institute"/>
            <person name="Lopez S.C."/>
            <person name="Andreopoulos B."/>
            <person name="Pangilinan J."/>
            <person name="Lipzen A."/>
            <person name="Riley R."/>
            <person name="Ahrendt S."/>
            <person name="Ng V."/>
            <person name="Barry K."/>
            <person name="Daum C."/>
            <person name="Grigoriev I.V."/>
            <person name="Hilden K.S."/>
            <person name="Makela M.R."/>
            <person name="de Vries R.P."/>
        </authorList>
    </citation>
    <scope>NUCLEOTIDE SEQUENCE [LARGE SCALE GENOMIC DNA]</scope>
    <source>
        <strain evidence="2 3">CBS 464.89</strain>
    </source>
</reference>
<evidence type="ECO:0000313" key="3">
    <source>
        <dbReference type="Proteomes" id="UP000292082"/>
    </source>
</evidence>
<proteinExistence type="predicted"/>
<sequence length="598" mass="64488">MTFPSPKRVAPSHDAYRPDVCEPPYKRMKMSHPRDHQLRGDKRRCAAVAPPPNGDRSPHPLTNWAPNLNEAAEPQMTQVSTLFTQRRNRTISAKASSRQYGLYASPLRLAPSNFQSMLAHPLDRRLPHGALDYASSFGNAIARPSPSATEAEDYIPPDEALASSFSNPSSPSLSRPAIQMIFNFGPDADPLSSSDVCAAPCDKGVALRPEVPTCGTGFPEFLWNGFDGIEFPQDLLLTSSLFEAVDPLSLDDYSSDMSQPQSPSFFSRSMSRSSFGSNPYAEAYSPYAEDFPTPASDTTAVTTPAPSEACFGSPSEHPQVLIGLDFSFGMEAKKGEHEIAYVPGSAPHSPFNFSFDFSAPQAITFPPVSNAAAASAIRRHSEPASLAACHFPSFFVPSHEAIPPIVPAPADPMTHSIADNLPSSSPASGSHSAVISSIAPHQIQLPRPVEIQHPRPVRAFKPQILLSGHQYDPKDFVRRRSEPILPLPELDVASHVFLDVVPEDDEDGSMEVEDASSLEDISEDGCDEQPANLFGDDGSLAGMQLGDTLMDSDWSWLQSVSAEMQLALPASFDFGAGAMSPTAVSPSTNFGTVNWNAY</sequence>
<feature type="region of interest" description="Disordered" evidence="1">
    <location>
        <begin position="295"/>
        <end position="314"/>
    </location>
</feature>
<evidence type="ECO:0000313" key="2">
    <source>
        <dbReference type="EMBL" id="TBU62130.1"/>
    </source>
</evidence>
<feature type="compositionally biased region" description="Polar residues" evidence="1">
    <location>
        <begin position="295"/>
        <end position="305"/>
    </location>
</feature>
<protein>
    <submittedName>
        <fullName evidence="2">Uncharacterized protein</fullName>
    </submittedName>
</protein>
<keyword evidence="3" id="KW-1185">Reference proteome</keyword>
<dbReference type="EMBL" id="ML145095">
    <property type="protein sequence ID" value="TBU62130.1"/>
    <property type="molecule type" value="Genomic_DNA"/>
</dbReference>
<accession>A0A4Q9Q4X7</accession>
<organism evidence="2 3">
    <name type="scientific">Dichomitus squalens</name>
    <dbReference type="NCBI Taxonomy" id="114155"/>
    <lineage>
        <taxon>Eukaryota</taxon>
        <taxon>Fungi</taxon>
        <taxon>Dikarya</taxon>
        <taxon>Basidiomycota</taxon>
        <taxon>Agaricomycotina</taxon>
        <taxon>Agaricomycetes</taxon>
        <taxon>Polyporales</taxon>
        <taxon>Polyporaceae</taxon>
        <taxon>Dichomitus</taxon>
    </lineage>
</organism>
<gene>
    <name evidence="2" type="ORF">BD310DRAFT_1036748</name>
</gene>
<dbReference type="AlphaFoldDB" id="A0A4Q9Q4X7"/>